<proteinExistence type="predicted"/>
<evidence type="ECO:0000313" key="1">
    <source>
        <dbReference type="EMBL" id="JAE38986.1"/>
    </source>
</evidence>
<protein>
    <submittedName>
        <fullName evidence="1">Uncharacterized protein</fullName>
    </submittedName>
</protein>
<dbReference type="AlphaFoldDB" id="A0A0A9HVU4"/>
<organism evidence="1">
    <name type="scientific">Arundo donax</name>
    <name type="common">Giant reed</name>
    <name type="synonym">Donax arundinaceus</name>
    <dbReference type="NCBI Taxonomy" id="35708"/>
    <lineage>
        <taxon>Eukaryota</taxon>
        <taxon>Viridiplantae</taxon>
        <taxon>Streptophyta</taxon>
        <taxon>Embryophyta</taxon>
        <taxon>Tracheophyta</taxon>
        <taxon>Spermatophyta</taxon>
        <taxon>Magnoliopsida</taxon>
        <taxon>Liliopsida</taxon>
        <taxon>Poales</taxon>
        <taxon>Poaceae</taxon>
        <taxon>PACMAD clade</taxon>
        <taxon>Arundinoideae</taxon>
        <taxon>Arundineae</taxon>
        <taxon>Arundo</taxon>
    </lineage>
</organism>
<reference evidence="1" key="1">
    <citation type="submission" date="2014-09" db="EMBL/GenBank/DDBJ databases">
        <authorList>
            <person name="Magalhaes I.L.F."/>
            <person name="Oliveira U."/>
            <person name="Santos F.R."/>
            <person name="Vidigal T.H.D.A."/>
            <person name="Brescovit A.D."/>
            <person name="Santos A.J."/>
        </authorList>
    </citation>
    <scope>NUCLEOTIDE SEQUENCE</scope>
    <source>
        <tissue evidence="1">Shoot tissue taken approximately 20 cm above the soil surface</tissue>
    </source>
</reference>
<reference evidence="1" key="2">
    <citation type="journal article" date="2015" name="Data Brief">
        <title>Shoot transcriptome of the giant reed, Arundo donax.</title>
        <authorList>
            <person name="Barrero R.A."/>
            <person name="Guerrero F.D."/>
            <person name="Moolhuijzen P."/>
            <person name="Goolsby J.A."/>
            <person name="Tidwell J."/>
            <person name="Bellgard S.E."/>
            <person name="Bellgard M.I."/>
        </authorList>
    </citation>
    <scope>NUCLEOTIDE SEQUENCE</scope>
    <source>
        <tissue evidence="1">Shoot tissue taken approximately 20 cm above the soil surface</tissue>
    </source>
</reference>
<sequence>MSGSYPCTPPCPCRRLCFRCRSSWCDGVLFWRSSCG</sequence>
<dbReference type="EMBL" id="GBRH01158910">
    <property type="protein sequence ID" value="JAE38986.1"/>
    <property type="molecule type" value="Transcribed_RNA"/>
</dbReference>
<name>A0A0A9HVU4_ARUDO</name>
<accession>A0A0A9HVU4</accession>